<dbReference type="STRING" id="1005944.SAMN05192576_3524"/>
<proteinExistence type="predicted"/>
<gene>
    <name evidence="2" type="ORF">SAMN05192576_3524</name>
</gene>
<evidence type="ECO:0000256" key="1">
    <source>
        <dbReference type="SAM" id="Phobius"/>
    </source>
</evidence>
<keyword evidence="1" id="KW-1133">Transmembrane helix</keyword>
<dbReference type="RefSeq" id="WP_091026108.1">
    <property type="nucleotide sequence ID" value="NZ_BKAE01000008.1"/>
</dbReference>
<evidence type="ECO:0000313" key="2">
    <source>
        <dbReference type="EMBL" id="SDO16286.1"/>
    </source>
</evidence>
<dbReference type="AlphaFoldDB" id="A0A1H0HAQ1"/>
<feature type="transmembrane region" description="Helical" evidence="1">
    <location>
        <begin position="6"/>
        <end position="30"/>
    </location>
</feature>
<dbReference type="EMBL" id="FNIC01000006">
    <property type="protein sequence ID" value="SDO16286.1"/>
    <property type="molecule type" value="Genomic_DNA"/>
</dbReference>
<accession>A0A1H0HAQ1</accession>
<sequence>MNGSVLVLVWVVLVVIAAPGVIVAVVGSSAGTDGRVRAVDGGIRIDFRPHVPAAVAVLSFLMAGMLATAAVLDFAVPRLLSAVLAGAFLLLLVAAVGTLRRKPRVLLTLDGLDYRGWGADARISWDDVAGTEADFSNGLRPIIDVLAKDVAPSFRYDTALVALPEPMGPRPAVRVLARGLDEPYRLEVFVNQMRAAAPEERAFRLGEVGLRWLDGTLLS</sequence>
<protein>
    <submittedName>
        <fullName evidence="2">Uncharacterized protein</fullName>
    </submittedName>
</protein>
<reference evidence="2 3" key="1">
    <citation type="submission" date="2016-10" db="EMBL/GenBank/DDBJ databases">
        <authorList>
            <person name="de Groot N.N."/>
        </authorList>
    </citation>
    <scope>NUCLEOTIDE SEQUENCE [LARGE SCALE GENOMIC DNA]</scope>
    <source>
        <strain evidence="2 3">CGMCC 1.11147</strain>
    </source>
</reference>
<keyword evidence="1" id="KW-0812">Transmembrane</keyword>
<feature type="transmembrane region" description="Helical" evidence="1">
    <location>
        <begin position="78"/>
        <end position="99"/>
    </location>
</feature>
<keyword evidence="1" id="KW-0472">Membrane</keyword>
<organism evidence="2 3">
    <name type="scientific">Nocardioides szechwanensis</name>
    <dbReference type="NCBI Taxonomy" id="1005944"/>
    <lineage>
        <taxon>Bacteria</taxon>
        <taxon>Bacillati</taxon>
        <taxon>Actinomycetota</taxon>
        <taxon>Actinomycetes</taxon>
        <taxon>Propionibacteriales</taxon>
        <taxon>Nocardioidaceae</taxon>
        <taxon>Nocardioides</taxon>
    </lineage>
</organism>
<evidence type="ECO:0000313" key="3">
    <source>
        <dbReference type="Proteomes" id="UP000199004"/>
    </source>
</evidence>
<keyword evidence="3" id="KW-1185">Reference proteome</keyword>
<name>A0A1H0HAQ1_9ACTN</name>
<dbReference type="Proteomes" id="UP000199004">
    <property type="component" value="Unassembled WGS sequence"/>
</dbReference>
<feature type="transmembrane region" description="Helical" evidence="1">
    <location>
        <begin position="51"/>
        <end position="72"/>
    </location>
</feature>